<dbReference type="Proteomes" id="UP000249757">
    <property type="component" value="Unassembled WGS sequence"/>
</dbReference>
<dbReference type="EMBL" id="NRDI02000012">
    <property type="protein sequence ID" value="KAI1512246.1"/>
    <property type="molecule type" value="Genomic_DNA"/>
</dbReference>
<feature type="transmembrane region" description="Helical" evidence="2">
    <location>
        <begin position="12"/>
        <end position="30"/>
    </location>
</feature>
<proteinExistence type="predicted"/>
<feature type="transmembrane region" description="Helical" evidence="2">
    <location>
        <begin position="76"/>
        <end position="106"/>
    </location>
</feature>
<dbReference type="AlphaFoldDB" id="A0A2W1FJJ6"/>
<evidence type="ECO:0000256" key="2">
    <source>
        <dbReference type="SAM" id="Phobius"/>
    </source>
</evidence>
<organism evidence="3 4">
    <name type="scientific">Pyrenophora tritici-repentis</name>
    <dbReference type="NCBI Taxonomy" id="45151"/>
    <lineage>
        <taxon>Eukaryota</taxon>
        <taxon>Fungi</taxon>
        <taxon>Dikarya</taxon>
        <taxon>Ascomycota</taxon>
        <taxon>Pezizomycotina</taxon>
        <taxon>Dothideomycetes</taxon>
        <taxon>Pleosporomycetidae</taxon>
        <taxon>Pleosporales</taxon>
        <taxon>Pleosporineae</taxon>
        <taxon>Pleosporaceae</taxon>
        <taxon>Pyrenophora</taxon>
    </lineage>
</organism>
<dbReference type="OrthoDB" id="3692492at2759"/>
<keyword evidence="2" id="KW-1133">Transmembrane helix</keyword>
<feature type="region of interest" description="Disordered" evidence="1">
    <location>
        <begin position="273"/>
        <end position="300"/>
    </location>
</feature>
<name>A0A2W1FJJ6_9PLEO</name>
<evidence type="ECO:0000256" key="1">
    <source>
        <dbReference type="SAM" id="MobiDB-lite"/>
    </source>
</evidence>
<comment type="caution">
    <text evidence="3">The sequence shown here is derived from an EMBL/GenBank/DDBJ whole genome shotgun (WGS) entry which is preliminary data.</text>
</comment>
<sequence length="300" mass="33991">MQPQRLSTTLKPTLQLTLSILIYTFALPLFATWRTLLYLLLPTPLYAPALIHYTHTWNSLKSLSLMKPLVRYWTRVVALLFLLLQTIFSLTLLVKSSLFFIPWLASHINNTTSSEKQSHAARLNDLLFHITLFLASCAPFFSLLGTGVGILYYARKVWVYGRFQKRMVRNPGGRGYYMPEKKVKEGEGVMGSVANALQHLVHPQAVLVQGACEEGMEGYGVDIMFQQPGDASATGAQKEQSIAFVQKPEPAAKFDSNPYTWQGVMSIWSSKKSRYDGRDVRRRNFEEDMEMQDRAGGEQV</sequence>
<accession>A0A2W1FJJ6</accession>
<reference evidence="4" key="1">
    <citation type="journal article" date="2022" name="Microb. Genom.">
        <title>A global pangenome for the wheat fungal pathogen Pyrenophora tritici-repentis and prediction of effector protein structural homology.</title>
        <authorList>
            <person name="Moolhuijzen P.M."/>
            <person name="See P.T."/>
            <person name="Shi G."/>
            <person name="Powell H.R."/>
            <person name="Cockram J."/>
            <person name="Jorgensen L.N."/>
            <person name="Benslimane H."/>
            <person name="Strelkov S.E."/>
            <person name="Turner J."/>
            <person name="Liu Z."/>
            <person name="Moffat C.S."/>
        </authorList>
    </citation>
    <scope>NUCLEOTIDE SEQUENCE [LARGE SCALE GENOMIC DNA]</scope>
</reference>
<evidence type="ECO:0000313" key="4">
    <source>
        <dbReference type="Proteomes" id="UP000249757"/>
    </source>
</evidence>
<keyword evidence="2" id="KW-0812">Transmembrane</keyword>
<gene>
    <name evidence="3" type="ORF">Ptr86124_009086</name>
</gene>
<feature type="transmembrane region" description="Helical" evidence="2">
    <location>
        <begin position="126"/>
        <end position="154"/>
    </location>
</feature>
<keyword evidence="2" id="KW-0472">Membrane</keyword>
<protein>
    <submittedName>
        <fullName evidence="3">Uncharacterized protein</fullName>
    </submittedName>
</protein>
<evidence type="ECO:0000313" key="3">
    <source>
        <dbReference type="EMBL" id="KAI1512246.1"/>
    </source>
</evidence>
<keyword evidence="4" id="KW-1185">Reference proteome</keyword>